<organism evidence="1 2">
    <name type="scientific">Citrus sinensis</name>
    <name type="common">Sweet orange</name>
    <name type="synonym">Citrus aurantium var. sinensis</name>
    <dbReference type="NCBI Taxonomy" id="2711"/>
    <lineage>
        <taxon>Eukaryota</taxon>
        <taxon>Viridiplantae</taxon>
        <taxon>Streptophyta</taxon>
        <taxon>Embryophyta</taxon>
        <taxon>Tracheophyta</taxon>
        <taxon>Spermatophyta</taxon>
        <taxon>Magnoliopsida</taxon>
        <taxon>eudicotyledons</taxon>
        <taxon>Gunneridae</taxon>
        <taxon>Pentapetalae</taxon>
        <taxon>rosids</taxon>
        <taxon>malvids</taxon>
        <taxon>Sapindales</taxon>
        <taxon>Rutaceae</taxon>
        <taxon>Aurantioideae</taxon>
        <taxon>Citrus</taxon>
    </lineage>
</organism>
<dbReference type="AlphaFoldDB" id="A0A067D1Y4"/>
<gene>
    <name evidence="1" type="ORF">CISIN_1g041363mg</name>
</gene>
<name>A0A067D1Y4_CITSI</name>
<evidence type="ECO:0000313" key="2">
    <source>
        <dbReference type="Proteomes" id="UP000027120"/>
    </source>
</evidence>
<dbReference type="Proteomes" id="UP000027120">
    <property type="component" value="Unassembled WGS sequence"/>
</dbReference>
<evidence type="ECO:0000313" key="1">
    <source>
        <dbReference type="EMBL" id="KDO36788.1"/>
    </source>
</evidence>
<sequence>QCERKVAFNSGKPLGYHASWPLFALTHHLVVCSKTSGVSISEQKSLVSHTGAAEFAKRFRVNNQPSRFLNTYGY</sequence>
<accession>A0A067D1Y4</accession>
<dbReference type="Pfam" id="PF05919">
    <property type="entry name" value="Mitovir_RNA_pol"/>
    <property type="match status" value="1"/>
</dbReference>
<dbReference type="EMBL" id="KK793126">
    <property type="protein sequence ID" value="KDO36788.1"/>
    <property type="molecule type" value="Genomic_DNA"/>
</dbReference>
<protein>
    <submittedName>
        <fullName evidence="1">Uncharacterized protein</fullName>
    </submittedName>
</protein>
<dbReference type="InterPro" id="IPR008686">
    <property type="entry name" value="RNA_pol_mitovir"/>
</dbReference>
<dbReference type="PANTHER" id="PTHR34456">
    <property type="entry name" value="MITOVIRUS RNA-DEPENDENT RNA POLYMERASE"/>
    <property type="match status" value="1"/>
</dbReference>
<keyword evidence="2" id="KW-1185">Reference proteome</keyword>
<proteinExistence type="predicted"/>
<reference evidence="1 2" key="1">
    <citation type="submission" date="2014-04" db="EMBL/GenBank/DDBJ databases">
        <authorList>
            <consortium name="International Citrus Genome Consortium"/>
            <person name="Gmitter F."/>
            <person name="Chen C."/>
            <person name="Farmerie W."/>
            <person name="Harkins T."/>
            <person name="Desany B."/>
            <person name="Mohiuddin M."/>
            <person name="Kodira C."/>
            <person name="Borodovsky M."/>
            <person name="Lomsadze A."/>
            <person name="Burns P."/>
            <person name="Jenkins J."/>
            <person name="Prochnik S."/>
            <person name="Shu S."/>
            <person name="Chapman J."/>
            <person name="Pitluck S."/>
            <person name="Schmutz J."/>
            <person name="Rokhsar D."/>
        </authorList>
    </citation>
    <scope>NUCLEOTIDE SEQUENCE</scope>
</reference>
<dbReference type="PANTHER" id="PTHR34456:SF13">
    <property type="entry name" value="REVERSE TRANSCRIPTASE DOMAIN-CONTAINING PROTEIN"/>
    <property type="match status" value="1"/>
</dbReference>
<feature type="non-terminal residue" evidence="1">
    <location>
        <position position="1"/>
    </location>
</feature>